<keyword evidence="2" id="KW-0540">Nuclease</keyword>
<evidence type="ECO:0000313" key="3">
    <source>
        <dbReference type="Proteomes" id="UP000774000"/>
    </source>
</evidence>
<feature type="domain" description="HNH nuclease" evidence="1">
    <location>
        <begin position="194"/>
        <end position="241"/>
    </location>
</feature>
<accession>A0A938XW58</accession>
<dbReference type="Proteomes" id="UP000774000">
    <property type="component" value="Unassembled WGS sequence"/>
</dbReference>
<keyword evidence="3" id="KW-1185">Reference proteome</keyword>
<proteinExistence type="predicted"/>
<dbReference type="GO" id="GO:0004519">
    <property type="term" value="F:endonuclease activity"/>
    <property type="evidence" value="ECO:0007669"/>
    <property type="project" value="UniProtKB-KW"/>
</dbReference>
<dbReference type="AlphaFoldDB" id="A0A938XW58"/>
<dbReference type="EMBL" id="JAFBDQ010000006">
    <property type="protein sequence ID" value="MBM7556727.1"/>
    <property type="molecule type" value="Genomic_DNA"/>
</dbReference>
<sequence length="295" mass="35133">MIAITPTDIDWFQFLKKRLNFQVINFWTDTPWNPQKLNFGDKFYFLLRSPVRKIAGYADFYYYQNLTIREAWQKFGRGNGVNSLYELGTKATGDKEPDFNTEIGCIVLQNPVFLDEDDYFYPADYNLSFSDAISKHKYFPQRDKIHFENDYQQVGFSFSSISADEEYQFNQAPQTRGQSEFRQNLFRYYNNQGVITKEHNAELLDAVHIHPHLTSNRHHPKNGILLRTDFHKLFDEGLITITPGYQVLVASQLESDYYHEYHNKDIYLPDDHIFYPDQQVLEFHNRYIFRDNFKS</sequence>
<dbReference type="Pfam" id="PF13391">
    <property type="entry name" value="HNH_2"/>
    <property type="match status" value="1"/>
</dbReference>
<evidence type="ECO:0000313" key="2">
    <source>
        <dbReference type="EMBL" id="MBM7556727.1"/>
    </source>
</evidence>
<keyword evidence="2" id="KW-0255">Endonuclease</keyword>
<evidence type="ECO:0000259" key="1">
    <source>
        <dbReference type="Pfam" id="PF13391"/>
    </source>
</evidence>
<reference evidence="2" key="1">
    <citation type="submission" date="2021-01" db="EMBL/GenBank/DDBJ databases">
        <title>Genomic Encyclopedia of Type Strains, Phase IV (KMG-IV): sequencing the most valuable type-strain genomes for metagenomic binning, comparative biology and taxonomic classification.</title>
        <authorList>
            <person name="Goeker M."/>
        </authorList>
    </citation>
    <scope>NUCLEOTIDE SEQUENCE</scope>
    <source>
        <strain evidence="2">DSM 23230</strain>
    </source>
</reference>
<dbReference type="InterPro" id="IPR003615">
    <property type="entry name" value="HNH_nuc"/>
</dbReference>
<gene>
    <name evidence="2" type="ORF">JOC47_001578</name>
</gene>
<dbReference type="RefSeq" id="WP_204701495.1">
    <property type="nucleotide sequence ID" value="NZ_JAFBDQ010000006.1"/>
</dbReference>
<comment type="caution">
    <text evidence="2">The sequence shown here is derived from an EMBL/GenBank/DDBJ whole genome shotgun (WGS) entry which is preliminary data.</text>
</comment>
<protein>
    <submittedName>
        <fullName evidence="2">Restriction endonuclease</fullName>
    </submittedName>
</protein>
<name>A0A938XW58_9FIRM</name>
<keyword evidence="2" id="KW-0378">Hydrolase</keyword>
<organism evidence="2 3">
    <name type="scientific">Halanaerobacter jeridensis</name>
    <dbReference type="NCBI Taxonomy" id="706427"/>
    <lineage>
        <taxon>Bacteria</taxon>
        <taxon>Bacillati</taxon>
        <taxon>Bacillota</taxon>
        <taxon>Clostridia</taxon>
        <taxon>Halanaerobiales</taxon>
        <taxon>Halobacteroidaceae</taxon>
        <taxon>Halanaerobacter</taxon>
    </lineage>
</organism>